<dbReference type="InterPro" id="IPR009057">
    <property type="entry name" value="Homeodomain-like_sf"/>
</dbReference>
<dbReference type="SUPFAM" id="SSF46689">
    <property type="entry name" value="Homeodomain-like"/>
    <property type="match status" value="1"/>
</dbReference>
<keyword evidence="2 4" id="KW-0238">DNA-binding</keyword>
<dbReference type="InterPro" id="IPR011075">
    <property type="entry name" value="TetR_C"/>
</dbReference>
<keyword evidence="1" id="KW-0805">Transcription regulation</keyword>
<dbReference type="InterPro" id="IPR036271">
    <property type="entry name" value="Tet_transcr_reg_TetR-rel_C_sf"/>
</dbReference>
<evidence type="ECO:0000313" key="6">
    <source>
        <dbReference type="EMBL" id="MDI6103425.1"/>
    </source>
</evidence>
<dbReference type="InterPro" id="IPR001647">
    <property type="entry name" value="HTH_TetR"/>
</dbReference>
<evidence type="ECO:0000256" key="4">
    <source>
        <dbReference type="PROSITE-ProRule" id="PRU00335"/>
    </source>
</evidence>
<evidence type="ECO:0000313" key="7">
    <source>
        <dbReference type="Proteomes" id="UP001241758"/>
    </source>
</evidence>
<dbReference type="Gene3D" id="1.10.10.60">
    <property type="entry name" value="Homeodomain-like"/>
    <property type="match status" value="1"/>
</dbReference>
<evidence type="ECO:0000256" key="2">
    <source>
        <dbReference type="ARBA" id="ARBA00023125"/>
    </source>
</evidence>
<evidence type="ECO:0000256" key="1">
    <source>
        <dbReference type="ARBA" id="ARBA00023015"/>
    </source>
</evidence>
<dbReference type="Gene3D" id="1.10.357.10">
    <property type="entry name" value="Tetracycline Repressor, domain 2"/>
    <property type="match status" value="1"/>
</dbReference>
<dbReference type="PANTHER" id="PTHR47506:SF6">
    <property type="entry name" value="HTH-TYPE TRANSCRIPTIONAL REPRESSOR NEMR"/>
    <property type="match status" value="1"/>
</dbReference>
<dbReference type="Pfam" id="PF16925">
    <property type="entry name" value="TetR_C_13"/>
    <property type="match status" value="1"/>
</dbReference>
<evidence type="ECO:0000256" key="3">
    <source>
        <dbReference type="ARBA" id="ARBA00023163"/>
    </source>
</evidence>
<feature type="domain" description="HTH tetR-type" evidence="5">
    <location>
        <begin position="11"/>
        <end position="71"/>
    </location>
</feature>
<dbReference type="RefSeq" id="WP_282764517.1">
    <property type="nucleotide sequence ID" value="NZ_JASCTH010000025.1"/>
</dbReference>
<accession>A0ABT6WUN5</accession>
<dbReference type="PROSITE" id="PS50977">
    <property type="entry name" value="HTH_TETR_2"/>
    <property type="match status" value="1"/>
</dbReference>
<comment type="caution">
    <text evidence="6">The sequence shown here is derived from an EMBL/GenBank/DDBJ whole genome shotgun (WGS) entry which is preliminary data.</text>
</comment>
<organism evidence="6 7">
    <name type="scientific">Actinoplanes sandaracinus</name>
    <dbReference type="NCBI Taxonomy" id="3045177"/>
    <lineage>
        <taxon>Bacteria</taxon>
        <taxon>Bacillati</taxon>
        <taxon>Actinomycetota</taxon>
        <taxon>Actinomycetes</taxon>
        <taxon>Micromonosporales</taxon>
        <taxon>Micromonosporaceae</taxon>
        <taxon>Actinoplanes</taxon>
    </lineage>
</organism>
<feature type="DNA-binding region" description="H-T-H motif" evidence="4">
    <location>
        <begin position="34"/>
        <end position="53"/>
    </location>
</feature>
<dbReference type="Proteomes" id="UP001241758">
    <property type="component" value="Unassembled WGS sequence"/>
</dbReference>
<dbReference type="SUPFAM" id="SSF48498">
    <property type="entry name" value="Tetracyclin repressor-like, C-terminal domain"/>
    <property type="match status" value="1"/>
</dbReference>
<proteinExistence type="predicted"/>
<name>A0ABT6WUN5_9ACTN</name>
<dbReference type="Pfam" id="PF00440">
    <property type="entry name" value="TetR_N"/>
    <property type="match status" value="1"/>
</dbReference>
<keyword evidence="7" id="KW-1185">Reference proteome</keyword>
<reference evidence="6 7" key="1">
    <citation type="submission" date="2023-05" db="EMBL/GenBank/DDBJ databases">
        <title>Actinoplanes sp. NEAU-A12 genome sequencing.</title>
        <authorList>
            <person name="Wang Z.-S."/>
        </authorList>
    </citation>
    <scope>NUCLEOTIDE SEQUENCE [LARGE SCALE GENOMIC DNA]</scope>
    <source>
        <strain evidence="6 7">NEAU-A12</strain>
    </source>
</reference>
<protein>
    <submittedName>
        <fullName evidence="6">TetR/AcrR family transcriptional regulator</fullName>
    </submittedName>
</protein>
<dbReference type="EMBL" id="JASCTH010000025">
    <property type="protein sequence ID" value="MDI6103425.1"/>
    <property type="molecule type" value="Genomic_DNA"/>
</dbReference>
<keyword evidence="3" id="KW-0804">Transcription</keyword>
<dbReference type="PANTHER" id="PTHR47506">
    <property type="entry name" value="TRANSCRIPTIONAL REGULATORY PROTEIN"/>
    <property type="match status" value="1"/>
</dbReference>
<evidence type="ECO:0000259" key="5">
    <source>
        <dbReference type="PROSITE" id="PS50977"/>
    </source>
</evidence>
<sequence length="211" mass="22824">MTQDGRLIRGQRTRSAVLEQALLLATVSGLDGLSLSQVADALGVSKSGLFAHWRSKEALQLAVIDQARAQWTERVIRPALSAPAGVRRLWAVHDSRIAFYEAKVLPGGCFFANAHFEFNARPGPIRDRLATEQTDWMTFLTGLATDAVTAGDLRADVSPAVLAYQVEALGICAVMQAPVLGPGTTYPHARRALLDHLRAITCDPTILPELT</sequence>
<gene>
    <name evidence="6" type="ORF">QLQ12_32935</name>
</gene>